<proteinExistence type="inferred from homology"/>
<dbReference type="Gene3D" id="1.10.630.10">
    <property type="entry name" value="Cytochrome P450"/>
    <property type="match status" value="1"/>
</dbReference>
<dbReference type="EC" id="1.14.13.151" evidence="3"/>
<dbReference type="PROSITE" id="PS00086">
    <property type="entry name" value="CYTOCHROME_P450"/>
    <property type="match status" value="1"/>
</dbReference>
<dbReference type="EMBL" id="CP012199">
    <property type="protein sequence ID" value="AMG75860.1"/>
    <property type="molecule type" value="Genomic_DNA"/>
</dbReference>
<evidence type="ECO:0000313" key="4">
    <source>
        <dbReference type="Proteomes" id="UP000058599"/>
    </source>
</evidence>
<dbReference type="PANTHER" id="PTHR46696:SF3">
    <property type="entry name" value="PULCHERRIMINIC ACID SYNTHASE"/>
    <property type="match status" value="1"/>
</dbReference>
<keyword evidence="2" id="KW-0349">Heme</keyword>
<dbReference type="AlphaFoldDB" id="A0AA86GQL8"/>
<organism evidence="3 4">
    <name type="scientific">Sphingopyxis granuli</name>
    <dbReference type="NCBI Taxonomy" id="267128"/>
    <lineage>
        <taxon>Bacteria</taxon>
        <taxon>Pseudomonadati</taxon>
        <taxon>Pseudomonadota</taxon>
        <taxon>Alphaproteobacteria</taxon>
        <taxon>Sphingomonadales</taxon>
        <taxon>Sphingomonadaceae</taxon>
        <taxon>Sphingopyxis</taxon>
    </lineage>
</organism>
<keyword evidence="4" id="KW-1185">Reference proteome</keyword>
<sequence>MMTDTNMDMVAGVGREDWERRTTSRTGAGRVADPYPKLAELRRQGPIHRGSTFDLFGVPDPMAEVWPDAPRFISVGYDVTEQILQDNIGFSNAGIRKMTEYVFGEVSLMGSDDPEHRKFRALVQPAFTRHGLDLWRGFVRPRLDHLIEGFKAKGRTDLYFEYCAEFPVYVIAMVLGIRPQDLERFHEWAAMLQIAAATPDEARNARLAVEEYMRGIIEDRRRNPRDDIVSMLLEREIELDGVHQKISERHLLGLINNLLPAGAGTTYRSLGILLVTLLERPELLERLYHDRDRIPRVIEELLRWNGPVLFAPPRLATRDMVVAGVEIPAGSIVEPAIGAANRDPARFEDPDSFIADRNPRVTLSFSTGVHYCAGSQVARMELTAALNALLDHLPHLRFDDSQPPPQITGLMYRMPTGVPAMWG</sequence>
<evidence type="ECO:0000313" key="3">
    <source>
        <dbReference type="EMBL" id="AMG75860.1"/>
    </source>
</evidence>
<keyword evidence="2" id="KW-0479">Metal-binding</keyword>
<dbReference type="GO" id="GO:0020037">
    <property type="term" value="F:heme binding"/>
    <property type="evidence" value="ECO:0007669"/>
    <property type="project" value="InterPro"/>
</dbReference>
<evidence type="ECO:0000256" key="1">
    <source>
        <dbReference type="ARBA" id="ARBA00010617"/>
    </source>
</evidence>
<dbReference type="Pfam" id="PF00067">
    <property type="entry name" value="p450"/>
    <property type="match status" value="1"/>
</dbReference>
<dbReference type="Proteomes" id="UP000058599">
    <property type="component" value="Chromosome"/>
</dbReference>
<comment type="similarity">
    <text evidence="1 2">Belongs to the cytochrome P450 family.</text>
</comment>
<dbReference type="GO" id="GO:0005506">
    <property type="term" value="F:iron ion binding"/>
    <property type="evidence" value="ECO:0007669"/>
    <property type="project" value="InterPro"/>
</dbReference>
<dbReference type="PANTHER" id="PTHR46696">
    <property type="entry name" value="P450, PUTATIVE (EUROFUNG)-RELATED"/>
    <property type="match status" value="1"/>
</dbReference>
<keyword evidence="2" id="KW-0408">Iron</keyword>
<dbReference type="InterPro" id="IPR002397">
    <property type="entry name" value="Cyt_P450_B"/>
</dbReference>
<gene>
    <name evidence="3" type="ORF">SGRAN_3518</name>
</gene>
<dbReference type="InterPro" id="IPR036396">
    <property type="entry name" value="Cyt_P450_sf"/>
</dbReference>
<dbReference type="PRINTS" id="PR00359">
    <property type="entry name" value="BP450"/>
</dbReference>
<keyword evidence="2 3" id="KW-0560">Oxidoreductase</keyword>
<evidence type="ECO:0000256" key="2">
    <source>
        <dbReference type="RuleBase" id="RU000461"/>
    </source>
</evidence>
<name>A0AA86GQL8_9SPHN</name>
<accession>A0AA86GQL8</accession>
<dbReference type="InterPro" id="IPR017972">
    <property type="entry name" value="Cyt_P450_CS"/>
</dbReference>
<dbReference type="GO" id="GO:0016705">
    <property type="term" value="F:oxidoreductase activity, acting on paired donors, with incorporation or reduction of molecular oxygen"/>
    <property type="evidence" value="ECO:0007669"/>
    <property type="project" value="InterPro"/>
</dbReference>
<reference evidence="3 4" key="1">
    <citation type="journal article" date="2016" name="BMC Genomics">
        <title>Genomic analysis of the nitrate-respiring Sphingopyxis granuli (formerly Sphingomonas macrogoltabida) strain TFA.</title>
        <authorList>
            <person name="Garcia-Romero I."/>
            <person name="Perez-Pulido A.J."/>
            <person name="Gonzalez-Flores Y.E."/>
            <person name="Reyes-Ramirez F."/>
            <person name="Santero E."/>
            <person name="Floriano B."/>
        </authorList>
    </citation>
    <scope>NUCLEOTIDE SEQUENCE [LARGE SCALE GENOMIC DNA]</scope>
    <source>
        <strain evidence="3 4">TFA</strain>
    </source>
</reference>
<dbReference type="InterPro" id="IPR001128">
    <property type="entry name" value="Cyt_P450"/>
</dbReference>
<dbReference type="SUPFAM" id="SSF48264">
    <property type="entry name" value="Cytochrome P450"/>
    <property type="match status" value="1"/>
</dbReference>
<keyword evidence="2" id="KW-0503">Monooxygenase</keyword>
<dbReference type="GO" id="GO:0004497">
    <property type="term" value="F:monooxygenase activity"/>
    <property type="evidence" value="ECO:0007669"/>
    <property type="project" value="UniProtKB-KW"/>
</dbReference>
<dbReference type="KEGG" id="sgi:SGRAN_3518"/>
<protein>
    <submittedName>
        <fullName evidence="3">Cytochrome P450</fullName>
        <ecNumber evidence="3">1.14.13.151</ecNumber>
    </submittedName>
</protein>